<feature type="compositionally biased region" description="Basic residues" evidence="1">
    <location>
        <begin position="65"/>
        <end position="75"/>
    </location>
</feature>
<feature type="region of interest" description="Disordered" evidence="1">
    <location>
        <begin position="50"/>
        <end position="75"/>
    </location>
</feature>
<name>A0ABX4Y0Y7_9PSED</name>
<evidence type="ECO:0000256" key="1">
    <source>
        <dbReference type="SAM" id="MobiDB-lite"/>
    </source>
</evidence>
<evidence type="ECO:0000313" key="2">
    <source>
        <dbReference type="EMBL" id="PNQ90910.1"/>
    </source>
</evidence>
<reference evidence="2 3" key="1">
    <citation type="submission" date="2018-01" db="EMBL/GenBank/DDBJ databases">
        <title>Draft Genome Sequence of Pseudomonas gingeri NCPPB 3146 (LMG 5327), a White Line Reaction Producer.</title>
        <authorList>
            <person name="Rokni-Zadeh H."/>
            <person name="Bahrami T."/>
            <person name="Zarvandi S."/>
            <person name="Changi-Ashtiani M."/>
            <person name="De Mot R."/>
        </authorList>
    </citation>
    <scope>NUCLEOTIDE SEQUENCE [LARGE SCALE GENOMIC DNA]</scope>
    <source>
        <strain evidence="3">NCPPB 3146 \ LMG 5327</strain>
    </source>
</reference>
<accession>A0ABX4Y0Y7</accession>
<evidence type="ECO:0008006" key="4">
    <source>
        <dbReference type="Google" id="ProtNLM"/>
    </source>
</evidence>
<feature type="compositionally biased region" description="Low complexity" evidence="1">
    <location>
        <begin position="50"/>
        <end position="64"/>
    </location>
</feature>
<protein>
    <recommendedName>
        <fullName evidence="4">DUF1534 domain-containing protein</fullName>
    </recommendedName>
</protein>
<keyword evidence="3" id="KW-1185">Reference proteome</keyword>
<evidence type="ECO:0000313" key="3">
    <source>
        <dbReference type="Proteomes" id="UP000236232"/>
    </source>
</evidence>
<comment type="caution">
    <text evidence="2">The sequence shown here is derived from an EMBL/GenBank/DDBJ whole genome shotgun (WGS) entry which is preliminary data.</text>
</comment>
<organism evidence="2 3">
    <name type="scientific">Pseudomonas gingeri NCPPB 3146 = LMG 5327</name>
    <dbReference type="NCBI Taxonomy" id="707248"/>
    <lineage>
        <taxon>Bacteria</taxon>
        <taxon>Pseudomonadati</taxon>
        <taxon>Pseudomonadota</taxon>
        <taxon>Gammaproteobacteria</taxon>
        <taxon>Pseudomonadales</taxon>
        <taxon>Pseudomonadaceae</taxon>
        <taxon>Pseudomonas</taxon>
    </lineage>
</organism>
<dbReference type="Proteomes" id="UP000236232">
    <property type="component" value="Unassembled WGS sequence"/>
</dbReference>
<dbReference type="EMBL" id="POWE01000111">
    <property type="protein sequence ID" value="PNQ90910.1"/>
    <property type="molecule type" value="Genomic_DNA"/>
</dbReference>
<gene>
    <name evidence="2" type="ORF">CCU68_19060</name>
</gene>
<proteinExistence type="predicted"/>
<sequence length="75" mass="8289">MVVLFLEDGIRLIVPTRSKGIPLWTLRVRSCDAERHGLHALAARGDHRVSAPPAFSAAPGSTGRSARRSRRAFRR</sequence>